<comment type="caution">
    <text evidence="3">The sequence shown here is derived from an EMBL/GenBank/DDBJ whole genome shotgun (WGS) entry which is preliminary data.</text>
</comment>
<feature type="compositionally biased region" description="Basic residues" evidence="1">
    <location>
        <begin position="1"/>
        <end position="24"/>
    </location>
</feature>
<feature type="domain" description="Lipoprotein LpqB N-terminal" evidence="2">
    <location>
        <begin position="26"/>
        <end position="107"/>
    </location>
</feature>
<protein>
    <submittedName>
        <fullName evidence="3">LipolpqB domain protein</fullName>
    </submittedName>
</protein>
<organism evidence="3">
    <name type="scientific">Mycobacterium xenopi 4042</name>
    <dbReference type="NCBI Taxonomy" id="1299334"/>
    <lineage>
        <taxon>Bacteria</taxon>
        <taxon>Bacillati</taxon>
        <taxon>Actinomycetota</taxon>
        <taxon>Actinomycetes</taxon>
        <taxon>Mycobacteriales</taxon>
        <taxon>Mycobacteriaceae</taxon>
        <taxon>Mycobacterium</taxon>
    </lineage>
</organism>
<evidence type="ECO:0000256" key="1">
    <source>
        <dbReference type="SAM" id="MobiDB-lite"/>
    </source>
</evidence>
<evidence type="ECO:0000259" key="2">
    <source>
        <dbReference type="Pfam" id="PF25976"/>
    </source>
</evidence>
<gene>
    <name evidence="3" type="primary">lpqB</name>
    <name evidence="3" type="ORF">I553_0229</name>
</gene>
<dbReference type="EMBL" id="JAOB01000093">
    <property type="protein sequence ID" value="EUA06977.1"/>
    <property type="molecule type" value="Genomic_DNA"/>
</dbReference>
<proteinExistence type="predicted"/>
<feature type="region of interest" description="Disordered" evidence="1">
    <location>
        <begin position="155"/>
        <end position="218"/>
    </location>
</feature>
<reference evidence="3" key="1">
    <citation type="submission" date="2014-01" db="EMBL/GenBank/DDBJ databases">
        <authorList>
            <person name="Brown-Elliot B."/>
            <person name="Wallace R."/>
            <person name="Lenaerts A."/>
            <person name="Ordway D."/>
            <person name="DeGroote M.A."/>
            <person name="Parker T."/>
            <person name="Sizemore C."/>
            <person name="Tallon L.J."/>
            <person name="Sadzewicz L.K."/>
            <person name="Sengamalay N."/>
            <person name="Fraser C.M."/>
            <person name="Hine E."/>
            <person name="Shefchek K.A."/>
            <person name="Das S.P."/>
            <person name="Tettelin H."/>
        </authorList>
    </citation>
    <scope>NUCLEOTIDE SEQUENCE [LARGE SCALE GENOMIC DNA]</scope>
    <source>
        <strain evidence="3">4042</strain>
    </source>
</reference>
<evidence type="ECO:0000313" key="3">
    <source>
        <dbReference type="EMBL" id="EUA06977.1"/>
    </source>
</evidence>
<dbReference type="InterPro" id="IPR059026">
    <property type="entry name" value="LpqB_N"/>
</dbReference>
<dbReference type="PATRIC" id="fig|1299334.3.peg.9817"/>
<name>X7YIF9_MYCXE</name>
<feature type="region of interest" description="Disordered" evidence="1">
    <location>
        <begin position="1"/>
        <end position="30"/>
    </location>
</feature>
<sequence length="263" mass="29381">MRPCRIHQRRKPSAPSRDRRRRTCPSRPGMDPDVLLREFLKATADPANRHLAARQFLTQSASNAWDDAGSALLIDHVVFVETRTAERVSVTMRADILGSLSDMGCSRPPRECCRIPDRSSWSKLPGLAHRPAAERGVFGLAAVPGDLQAQRAVFRRPDRQDGGARSALRRRLRSRPAGHRAGLQTDRRTTPGDVQVGAQSARSTVAAAWTGDPSRRRQNRSWSWVRRARVDLESLSATDPHSRQLLAAQIIWTLARPISRGRM</sequence>
<dbReference type="AlphaFoldDB" id="X7YIF9"/>
<accession>X7YIF9</accession>
<dbReference type="Pfam" id="PF25976">
    <property type="entry name" value="LpqB_N"/>
    <property type="match status" value="1"/>
</dbReference>
<feature type="compositionally biased region" description="Basic residues" evidence="1">
    <location>
        <begin position="167"/>
        <end position="178"/>
    </location>
</feature>